<evidence type="ECO:0000256" key="6">
    <source>
        <dbReference type="ARBA" id="ARBA00022777"/>
    </source>
</evidence>
<dbReference type="InterPro" id="IPR005467">
    <property type="entry name" value="His_kinase_dom"/>
</dbReference>
<dbReference type="SMART" id="SM00073">
    <property type="entry name" value="HPT"/>
    <property type="match status" value="1"/>
</dbReference>
<dbReference type="SUPFAM" id="SSF47384">
    <property type="entry name" value="Homodimeric domain of signal transducing histidine kinase"/>
    <property type="match status" value="1"/>
</dbReference>
<sequence>MNALLAQFIPEARELIETAGAGLLELERHPDQTSLINDVFRAVHTLKGSSGLFDVRPLTSLVHAAEDLLGDVRADKLALSADIVDELLESLDVLGGLIDTLEANEALAPDADGLTSGRIAALRAMREAQAGARPATAAGGPAAAPVAQSREPAPAWLAALPEAMRARVYADTAASGAPLTAWRFEPEEDCFFRGDDPLALAASAPGLVALEAEDCAPVPALDDLDPFSCWLRFHVLCRAGLDEIHEHTRYVYDRVQVCSIHPDDLVVPVGQAAGGEVCADFVEAAEAALAIGNASGLVAAVAALENILAPASFEASALRWLRRVLDVRGMAAQPLLARLARAVGEGRMPEAEDDARTDNAAPDSARSLAVDLLAVQVAILATATSGDIAAGRLEAVATTVRNALSAIGAADRIPGLDAALGTARTQQHHQPLAAFIGVLLSDLAPAAGAQKAAAPPAGEAGAAPAEARRAEEHRDDGKSGATRVLRVDQGKIDTLMNLVAELVVAKNGLPYLAKRAEDVFGSRQMSREIKDQFAIIDRIAQGLQVGVMSVRMMPVSQLFQRFPRLVRDTARKLDKAIELEIEGESTEADKNVLESLADPLIHIVRNSVDHGIEMPEARRAAGKAEHGTIRLAARQENDNVVIEVVDDGKGIDPEAVKAKALRTGLIDSEQAAQMSDTEAVNLVFAAGFSTRDQVSDLSGRSVGMDVVRTAVQRAGGEVWLSSRVGIGTTITLRLPLTMAVTRVVTVLCGDHVFGIPMDAVAETVKVARRHIHTIKDREAFVLRNAVVPLVRLAGVLDLPSAEADADGEEAVMVVQAGRRRVGVIVDGFRERLEVIVRPLDAVLAATRVFSGTALLGDGRVLLVLDPAEIM</sequence>
<evidence type="ECO:0000256" key="7">
    <source>
        <dbReference type="ARBA" id="ARBA00023012"/>
    </source>
</evidence>
<dbReference type="GO" id="GO:0006935">
    <property type="term" value="P:chemotaxis"/>
    <property type="evidence" value="ECO:0007669"/>
    <property type="project" value="InterPro"/>
</dbReference>
<evidence type="ECO:0000313" key="14">
    <source>
        <dbReference type="EMBL" id="BBF91956.1"/>
    </source>
</evidence>
<evidence type="ECO:0000259" key="11">
    <source>
        <dbReference type="PROSITE" id="PS50109"/>
    </source>
</evidence>
<dbReference type="PRINTS" id="PR00344">
    <property type="entry name" value="BCTRLSENSOR"/>
</dbReference>
<protein>
    <recommendedName>
        <fullName evidence="3">Chemotaxis protein CheA</fullName>
        <ecNumber evidence="2">2.7.13.3</ecNumber>
    </recommendedName>
</protein>
<evidence type="ECO:0000256" key="9">
    <source>
        <dbReference type="PROSITE-ProRule" id="PRU00110"/>
    </source>
</evidence>
<dbReference type="GO" id="GO:0000155">
    <property type="term" value="F:phosphorelay sensor kinase activity"/>
    <property type="evidence" value="ECO:0007669"/>
    <property type="project" value="InterPro"/>
</dbReference>
<dbReference type="InterPro" id="IPR036890">
    <property type="entry name" value="HATPase_C_sf"/>
</dbReference>
<keyword evidence="5" id="KW-0808">Transferase</keyword>
<evidence type="ECO:0000256" key="5">
    <source>
        <dbReference type="ARBA" id="ARBA00022679"/>
    </source>
</evidence>
<dbReference type="PANTHER" id="PTHR43395:SF1">
    <property type="entry name" value="CHEMOTAXIS PROTEIN CHEA"/>
    <property type="match status" value="1"/>
</dbReference>
<dbReference type="InterPro" id="IPR002545">
    <property type="entry name" value="CheW-lke_dom"/>
</dbReference>
<keyword evidence="6" id="KW-0418">Kinase</keyword>
<evidence type="ECO:0000313" key="15">
    <source>
        <dbReference type="Proteomes" id="UP000266934"/>
    </source>
</evidence>
<dbReference type="Gene3D" id="1.10.287.560">
    <property type="entry name" value="Histidine kinase CheA-like, homodimeric domain"/>
    <property type="match status" value="1"/>
</dbReference>
<feature type="compositionally biased region" description="Basic and acidic residues" evidence="10">
    <location>
        <begin position="466"/>
        <end position="478"/>
    </location>
</feature>
<dbReference type="SMART" id="SM00260">
    <property type="entry name" value="CheW"/>
    <property type="match status" value="1"/>
</dbReference>
<dbReference type="SUPFAM" id="SSF55874">
    <property type="entry name" value="ATPase domain of HSP90 chaperone/DNA topoisomerase II/histidine kinase"/>
    <property type="match status" value="1"/>
</dbReference>
<gene>
    <name evidence="14" type="ORF">BLTE_06410</name>
</gene>
<keyword evidence="15" id="KW-1185">Reference proteome</keyword>
<dbReference type="InterPro" id="IPR036061">
    <property type="entry name" value="CheW-like_dom_sf"/>
</dbReference>
<dbReference type="InterPro" id="IPR051315">
    <property type="entry name" value="Bact_Chemotaxis_CheA"/>
</dbReference>
<dbReference type="Proteomes" id="UP000266934">
    <property type="component" value="Chromosome"/>
</dbReference>
<dbReference type="RefSeq" id="WP_126397575.1">
    <property type="nucleotide sequence ID" value="NZ_AP018907.1"/>
</dbReference>
<dbReference type="InterPro" id="IPR003594">
    <property type="entry name" value="HATPase_dom"/>
</dbReference>
<dbReference type="OrthoDB" id="9803176at2"/>
<dbReference type="Pfam" id="PF02895">
    <property type="entry name" value="H-kinase_dim"/>
    <property type="match status" value="1"/>
</dbReference>
<organism evidence="14 15">
    <name type="scientific">Blastochloris tepida</name>
    <dbReference type="NCBI Taxonomy" id="2233851"/>
    <lineage>
        <taxon>Bacteria</taxon>
        <taxon>Pseudomonadati</taxon>
        <taxon>Pseudomonadota</taxon>
        <taxon>Alphaproteobacteria</taxon>
        <taxon>Hyphomicrobiales</taxon>
        <taxon>Blastochloridaceae</taxon>
        <taxon>Blastochloris</taxon>
    </lineage>
</organism>
<dbReference type="Pfam" id="PF01627">
    <property type="entry name" value="Hpt"/>
    <property type="match status" value="1"/>
</dbReference>
<dbReference type="FunFam" id="3.30.565.10:FF:000016">
    <property type="entry name" value="Chemotaxis protein CheA, putative"/>
    <property type="match status" value="1"/>
</dbReference>
<dbReference type="Pfam" id="PF02518">
    <property type="entry name" value="HATPase_c"/>
    <property type="match status" value="1"/>
</dbReference>
<dbReference type="InterPro" id="IPR037006">
    <property type="entry name" value="CheA-like_homodim_sf"/>
</dbReference>
<dbReference type="Gene3D" id="3.30.565.10">
    <property type="entry name" value="Histidine kinase-like ATPase, C-terminal domain"/>
    <property type="match status" value="1"/>
</dbReference>
<dbReference type="Pfam" id="PF01584">
    <property type="entry name" value="CheW"/>
    <property type="match status" value="1"/>
</dbReference>
<evidence type="ECO:0000259" key="12">
    <source>
        <dbReference type="PROSITE" id="PS50851"/>
    </source>
</evidence>
<dbReference type="InterPro" id="IPR004358">
    <property type="entry name" value="Sig_transdc_His_kin-like_C"/>
</dbReference>
<feature type="compositionally biased region" description="Low complexity" evidence="10">
    <location>
        <begin position="450"/>
        <end position="465"/>
    </location>
</feature>
<comment type="catalytic activity">
    <reaction evidence="1">
        <text>ATP + protein L-histidine = ADP + protein N-phospho-L-histidine.</text>
        <dbReference type="EC" id="2.7.13.3"/>
    </reaction>
</comment>
<dbReference type="PANTHER" id="PTHR43395">
    <property type="entry name" value="SENSOR HISTIDINE KINASE CHEA"/>
    <property type="match status" value="1"/>
</dbReference>
<feature type="domain" description="CheW-like" evidence="12">
    <location>
        <begin position="740"/>
        <end position="870"/>
    </location>
</feature>
<evidence type="ECO:0000256" key="3">
    <source>
        <dbReference type="ARBA" id="ARBA00021495"/>
    </source>
</evidence>
<dbReference type="InterPro" id="IPR008207">
    <property type="entry name" value="Sig_transdc_His_kin_Hpt_dom"/>
</dbReference>
<dbReference type="GO" id="GO:0005737">
    <property type="term" value="C:cytoplasm"/>
    <property type="evidence" value="ECO:0007669"/>
    <property type="project" value="InterPro"/>
</dbReference>
<dbReference type="PROSITE" id="PS50109">
    <property type="entry name" value="HIS_KIN"/>
    <property type="match status" value="1"/>
</dbReference>
<dbReference type="PROSITE" id="PS50894">
    <property type="entry name" value="HPT"/>
    <property type="match status" value="1"/>
</dbReference>
<accession>A0A348FXC3</accession>
<dbReference type="InterPro" id="IPR036097">
    <property type="entry name" value="HisK_dim/P_sf"/>
</dbReference>
<dbReference type="SUPFAM" id="SSF47226">
    <property type="entry name" value="Histidine-containing phosphotransfer domain, HPT domain"/>
    <property type="match status" value="1"/>
</dbReference>
<feature type="modified residue" description="Phosphohistidine" evidence="9">
    <location>
        <position position="44"/>
    </location>
</feature>
<keyword evidence="4 9" id="KW-0597">Phosphoprotein</keyword>
<dbReference type="CDD" id="cd16916">
    <property type="entry name" value="HATPase_CheA-like"/>
    <property type="match status" value="1"/>
</dbReference>
<dbReference type="AlphaFoldDB" id="A0A348FXC3"/>
<dbReference type="SUPFAM" id="SSF50341">
    <property type="entry name" value="CheW-like"/>
    <property type="match status" value="1"/>
</dbReference>
<evidence type="ECO:0000256" key="2">
    <source>
        <dbReference type="ARBA" id="ARBA00012438"/>
    </source>
</evidence>
<dbReference type="EC" id="2.7.13.3" evidence="2"/>
<proteinExistence type="predicted"/>
<dbReference type="InterPro" id="IPR036641">
    <property type="entry name" value="HPT_dom_sf"/>
</dbReference>
<evidence type="ECO:0000256" key="8">
    <source>
        <dbReference type="ARBA" id="ARBA00035100"/>
    </source>
</evidence>
<comment type="function">
    <text evidence="8">Involved in the transmission of sensory signals from the chemoreceptors to the flagellar motors. CheA is autophosphorylated; it can transfer its phosphate group to either CheB or CheY.</text>
</comment>
<keyword evidence="7" id="KW-0902">Two-component regulatory system</keyword>
<dbReference type="EMBL" id="AP018907">
    <property type="protein sequence ID" value="BBF91956.1"/>
    <property type="molecule type" value="Genomic_DNA"/>
</dbReference>
<reference evidence="14 15" key="1">
    <citation type="submission" date="2018-08" db="EMBL/GenBank/DDBJ databases">
        <title>Complete genome sequencing of Blastochloris tepida GI.</title>
        <authorList>
            <person name="Tsukatani Y."/>
            <person name="Mori H."/>
        </authorList>
    </citation>
    <scope>NUCLEOTIDE SEQUENCE [LARGE SCALE GENOMIC DNA]</scope>
    <source>
        <strain evidence="14 15">GI</strain>
    </source>
</reference>
<dbReference type="PROSITE" id="PS50851">
    <property type="entry name" value="CHEW"/>
    <property type="match status" value="1"/>
</dbReference>
<evidence type="ECO:0000256" key="10">
    <source>
        <dbReference type="SAM" id="MobiDB-lite"/>
    </source>
</evidence>
<dbReference type="SMART" id="SM00387">
    <property type="entry name" value="HATPase_c"/>
    <property type="match status" value="1"/>
</dbReference>
<feature type="region of interest" description="Disordered" evidence="10">
    <location>
        <begin position="450"/>
        <end position="482"/>
    </location>
</feature>
<feature type="domain" description="HPt" evidence="13">
    <location>
        <begin position="1"/>
        <end position="101"/>
    </location>
</feature>
<dbReference type="Gene3D" id="1.20.120.160">
    <property type="entry name" value="HPT domain"/>
    <property type="match status" value="1"/>
</dbReference>
<dbReference type="InterPro" id="IPR004105">
    <property type="entry name" value="CheA-like_dim"/>
</dbReference>
<evidence type="ECO:0000256" key="4">
    <source>
        <dbReference type="ARBA" id="ARBA00022553"/>
    </source>
</evidence>
<evidence type="ECO:0000259" key="13">
    <source>
        <dbReference type="PROSITE" id="PS50894"/>
    </source>
</evidence>
<dbReference type="CDD" id="cd00088">
    <property type="entry name" value="HPT"/>
    <property type="match status" value="1"/>
</dbReference>
<dbReference type="SMART" id="SM01231">
    <property type="entry name" value="H-kinase_dim"/>
    <property type="match status" value="1"/>
</dbReference>
<dbReference type="Gene3D" id="2.30.30.40">
    <property type="entry name" value="SH3 Domains"/>
    <property type="match status" value="1"/>
</dbReference>
<name>A0A348FXC3_9HYPH</name>
<feature type="domain" description="Histidine kinase" evidence="11">
    <location>
        <begin position="522"/>
        <end position="738"/>
    </location>
</feature>
<dbReference type="KEGG" id="blag:BLTE_06410"/>
<evidence type="ECO:0000256" key="1">
    <source>
        <dbReference type="ARBA" id="ARBA00000085"/>
    </source>
</evidence>